<comment type="caution">
    <text evidence="3">The sequence shown here is derived from an EMBL/GenBank/DDBJ whole genome shotgun (WGS) entry which is preliminary data.</text>
</comment>
<evidence type="ECO:0000313" key="3">
    <source>
        <dbReference type="EMBL" id="RXK15084.1"/>
    </source>
</evidence>
<dbReference type="Proteomes" id="UP000290092">
    <property type="component" value="Unassembled WGS sequence"/>
</dbReference>
<organism evidence="3 4">
    <name type="scientific">Malaciobacter mytili LMG 24559</name>
    <dbReference type="NCBI Taxonomy" id="1032238"/>
    <lineage>
        <taxon>Bacteria</taxon>
        <taxon>Pseudomonadati</taxon>
        <taxon>Campylobacterota</taxon>
        <taxon>Epsilonproteobacteria</taxon>
        <taxon>Campylobacterales</taxon>
        <taxon>Arcobacteraceae</taxon>
        <taxon>Malaciobacter</taxon>
    </lineage>
</organism>
<dbReference type="InterPro" id="IPR027385">
    <property type="entry name" value="Beta-barrel_OMP"/>
</dbReference>
<dbReference type="InterPro" id="IPR011250">
    <property type="entry name" value="OMP/PagP_B-barrel"/>
</dbReference>
<sequence length="239" mass="27790">MKFTKKGEIVMSKFLRVFIGLMLFISTYSFADSSNKFYIKTGISLNKTSSQVVNVRDEYDSFDFDFKSKSYGSYTLGLGYEVNSFYNIEALFQYTPKINYKEREIEHETKVDHSALILNNIISIPELIDAKWPIKPYVGLGLGFVRYSIKIPYTEYSYTSTGYDYKEKYTRDSGTNFVWKATVGTVYPITKSIDLDLSYSYGDYGNLKAKEFSKEFELTKDFSYSLKAHELFLGLRYKF</sequence>
<feature type="domain" description="Outer membrane protein beta-barrel" evidence="2">
    <location>
        <begin position="21"/>
        <end position="239"/>
    </location>
</feature>
<dbReference type="Gene3D" id="2.40.160.20">
    <property type="match status" value="1"/>
</dbReference>
<dbReference type="EMBL" id="NXID01000040">
    <property type="protein sequence ID" value="RXK15084.1"/>
    <property type="molecule type" value="Genomic_DNA"/>
</dbReference>
<evidence type="ECO:0000256" key="1">
    <source>
        <dbReference type="ARBA" id="ARBA00022729"/>
    </source>
</evidence>
<proteinExistence type="predicted"/>
<name>A0AAX2ADG7_9BACT</name>
<keyword evidence="1" id="KW-0732">Signal</keyword>
<dbReference type="Pfam" id="PF13505">
    <property type="entry name" value="OMP_b-brl"/>
    <property type="match status" value="1"/>
</dbReference>
<keyword evidence="4" id="KW-1185">Reference proteome</keyword>
<protein>
    <recommendedName>
        <fullName evidence="2">Outer membrane protein beta-barrel domain-containing protein</fullName>
    </recommendedName>
</protein>
<dbReference type="SUPFAM" id="SSF56925">
    <property type="entry name" value="OMPA-like"/>
    <property type="match status" value="1"/>
</dbReference>
<evidence type="ECO:0000259" key="2">
    <source>
        <dbReference type="Pfam" id="PF13505"/>
    </source>
</evidence>
<accession>A0AAX2ADG7</accession>
<gene>
    <name evidence="3" type="ORF">CP985_10505</name>
</gene>
<dbReference type="AlphaFoldDB" id="A0AAX2ADG7"/>
<evidence type="ECO:0000313" key="4">
    <source>
        <dbReference type="Proteomes" id="UP000290092"/>
    </source>
</evidence>
<reference evidence="3 4" key="1">
    <citation type="submission" date="2017-09" db="EMBL/GenBank/DDBJ databases">
        <title>Genomics of the genus Arcobacter.</title>
        <authorList>
            <person name="Perez-Cataluna A."/>
            <person name="Figueras M.J."/>
            <person name="Salas-Masso N."/>
        </authorList>
    </citation>
    <scope>NUCLEOTIDE SEQUENCE [LARGE SCALE GENOMIC DNA]</scope>
    <source>
        <strain evidence="3 4">CECT 7386</strain>
    </source>
</reference>